<organism evidence="1 2">
    <name type="scientific">Variovorax beijingensis</name>
    <dbReference type="NCBI Taxonomy" id="2496117"/>
    <lineage>
        <taxon>Bacteria</taxon>
        <taxon>Pseudomonadati</taxon>
        <taxon>Pseudomonadota</taxon>
        <taxon>Betaproteobacteria</taxon>
        <taxon>Burkholderiales</taxon>
        <taxon>Comamonadaceae</taxon>
        <taxon>Variovorax</taxon>
    </lineage>
</organism>
<dbReference type="GO" id="GO:0016746">
    <property type="term" value="F:acyltransferase activity"/>
    <property type="evidence" value="ECO:0007669"/>
    <property type="project" value="InterPro"/>
</dbReference>
<protein>
    <recommendedName>
        <fullName evidence="3">3-oxoacyl-[acyl-carrier-protein] synthase-1</fullName>
    </recommendedName>
</protein>
<dbReference type="InterPro" id="IPR016039">
    <property type="entry name" value="Thiolase-like"/>
</dbReference>
<evidence type="ECO:0000313" key="2">
    <source>
        <dbReference type="Proteomes" id="UP000271590"/>
    </source>
</evidence>
<reference evidence="1 2" key="1">
    <citation type="submission" date="2018-11" db="EMBL/GenBank/DDBJ databases">
        <title>The genome of Variovorax sp T529.</title>
        <authorList>
            <person name="Gao J."/>
        </authorList>
    </citation>
    <scope>NUCLEOTIDE SEQUENCE [LARGE SCALE GENOMIC DNA]</scope>
    <source>
        <strain evidence="1 2">T529</strain>
    </source>
</reference>
<dbReference type="NCBIfam" id="NF004798">
    <property type="entry name" value="PRK06147.1"/>
    <property type="match status" value="1"/>
</dbReference>
<dbReference type="EMBL" id="RQXU01000005">
    <property type="protein sequence ID" value="RRH89247.1"/>
    <property type="molecule type" value="Genomic_DNA"/>
</dbReference>
<proteinExistence type="predicted"/>
<comment type="caution">
    <text evidence="1">The sequence shown here is derived from an EMBL/GenBank/DDBJ whole genome shotgun (WGS) entry which is preliminary data.</text>
</comment>
<dbReference type="SUPFAM" id="SSF53901">
    <property type="entry name" value="Thiolase-like"/>
    <property type="match status" value="1"/>
</dbReference>
<dbReference type="AlphaFoldDB" id="A0A3P3ESL0"/>
<dbReference type="Gene3D" id="3.40.47.10">
    <property type="match status" value="1"/>
</dbReference>
<dbReference type="Proteomes" id="UP000271590">
    <property type="component" value="Unassembled WGS sequence"/>
</dbReference>
<dbReference type="RefSeq" id="WP_124958610.1">
    <property type="nucleotide sequence ID" value="NZ_RQXU01000005.1"/>
</dbReference>
<sequence length="343" mass="36313">MSSPPFAILRSGLVTPVGLTAPASCAAFRARLTNPSETRFIDADGEWIMAHQVPLEQPWRGLARLARMAAMAIGEALADVPREQWDALPLILCVAEADRPGRMEGVDDELFQRIQELLGVGFSADSMIVAQGRVGVAVAFAQARALLAGPPATRVLVAASDSLLSWPTLGHYERGDRLLTAGNTDGFMPGEAAGALLLGAPEGRAGELLCTGIGLGRELAHIESEEPLRAEGLAQAVKAALADAGCQMHQMDLRITDLSGEQYYFKEAALALSRTLRVRKEAFDIWHPAECTGEVGAASGIAIVSSALAACEKHYAPGPNILAHMANDAGQRVALCLQYTVPE</sequence>
<evidence type="ECO:0000313" key="1">
    <source>
        <dbReference type="EMBL" id="RRH89247.1"/>
    </source>
</evidence>
<evidence type="ECO:0008006" key="3">
    <source>
        <dbReference type="Google" id="ProtNLM"/>
    </source>
</evidence>
<accession>A0A3P3ESL0</accession>
<name>A0A3P3ESL0_9BURK</name>
<gene>
    <name evidence="1" type="ORF">EH244_11945</name>
</gene>